<evidence type="ECO:0000313" key="3">
    <source>
        <dbReference type="EMBL" id="KAB4456884.1"/>
    </source>
</evidence>
<dbReference type="EMBL" id="WCRW01000005">
    <property type="protein sequence ID" value="KAB4456884.1"/>
    <property type="molecule type" value="Genomic_DNA"/>
</dbReference>
<dbReference type="Gene3D" id="2.30.30.40">
    <property type="entry name" value="SH3 Domains"/>
    <property type="match status" value="1"/>
</dbReference>
<accession>A0A139K0I2</accession>
<dbReference type="GeneID" id="99669142"/>
<evidence type="ECO:0000313" key="2">
    <source>
        <dbReference type="EMBL" id="KAB4309157.1"/>
    </source>
</evidence>
<evidence type="ECO:0000256" key="1">
    <source>
        <dbReference type="SAM" id="SignalP"/>
    </source>
</evidence>
<sequence>MKKLICLSLISLVCGFLSVHASIQADDTKPFVGKWEYWEGNSQIQLEIDLYNTPTDGSYGAYNVFEGGYGLTYSIVDVYHIDNTEASVAVESSMGKQKAEFKYNPTTKELSFLPPGSEPVVFKQKDKCNYVFISGGDKINVRSTPVSGSSLMKANRGQSFRFLGKEKGWFKVELSAQDKRIGYISPKYAFYLKDNTIPEHAFSKSYANALTSFTLEKKGEQVFMVKTTMYPPQGESIPMSSVESYAGKIEGNALVFTYFSGMPTQDINEMSKVEPYVVYYWKESGMFIMEGENYAADM</sequence>
<dbReference type="Proteomes" id="UP000440614">
    <property type="component" value="Unassembled WGS sequence"/>
</dbReference>
<keyword evidence="1" id="KW-0732">Signal</keyword>
<evidence type="ECO:0000313" key="5">
    <source>
        <dbReference type="Proteomes" id="UP000440614"/>
    </source>
</evidence>
<protein>
    <recommendedName>
        <fullName evidence="6">SH3 domain-containing protein</fullName>
    </recommendedName>
</protein>
<name>A0A139K0I2_BACT4</name>
<evidence type="ECO:0000313" key="4">
    <source>
        <dbReference type="Proteomes" id="UP000436825"/>
    </source>
</evidence>
<feature type="signal peptide" evidence="1">
    <location>
        <begin position="1"/>
        <end position="21"/>
    </location>
</feature>
<comment type="caution">
    <text evidence="2">The sequence shown here is derived from an EMBL/GenBank/DDBJ whole genome shotgun (WGS) entry which is preliminary data.</text>
</comment>
<reference evidence="4 5" key="1">
    <citation type="journal article" date="2019" name="Nat. Med.">
        <title>A library of human gut bacterial isolates paired with longitudinal multiomics data enables mechanistic microbiome research.</title>
        <authorList>
            <person name="Poyet M."/>
            <person name="Groussin M."/>
            <person name="Gibbons S.M."/>
            <person name="Avila-Pacheco J."/>
            <person name="Jiang X."/>
            <person name="Kearney S.M."/>
            <person name="Perrotta A.R."/>
            <person name="Berdy B."/>
            <person name="Zhao S."/>
            <person name="Lieberman T.D."/>
            <person name="Swanson P.K."/>
            <person name="Smith M."/>
            <person name="Roesemann S."/>
            <person name="Alexander J.E."/>
            <person name="Rich S.A."/>
            <person name="Livny J."/>
            <person name="Vlamakis H."/>
            <person name="Clish C."/>
            <person name="Bullock K."/>
            <person name="Deik A."/>
            <person name="Scott J."/>
            <person name="Pierce K.A."/>
            <person name="Xavier R.J."/>
            <person name="Alm E.J."/>
        </authorList>
    </citation>
    <scope>NUCLEOTIDE SEQUENCE [LARGE SCALE GENOMIC DNA]</scope>
    <source>
        <strain evidence="3 4">BIOML-A160</strain>
        <strain evidence="2 5">BIOML-A188</strain>
    </source>
</reference>
<dbReference type="AlphaFoldDB" id="A0A139K0I2"/>
<dbReference type="EMBL" id="WCSY01000019">
    <property type="protein sequence ID" value="KAB4309157.1"/>
    <property type="molecule type" value="Genomic_DNA"/>
</dbReference>
<organism evidence="2 5">
    <name type="scientific">Bacteroides thetaiotaomicron</name>
    <dbReference type="NCBI Taxonomy" id="818"/>
    <lineage>
        <taxon>Bacteria</taxon>
        <taxon>Pseudomonadati</taxon>
        <taxon>Bacteroidota</taxon>
        <taxon>Bacteroidia</taxon>
        <taxon>Bacteroidales</taxon>
        <taxon>Bacteroidaceae</taxon>
        <taxon>Bacteroides</taxon>
    </lineage>
</organism>
<feature type="chain" id="PRO_5040669096" description="SH3 domain-containing protein" evidence="1">
    <location>
        <begin position="22"/>
        <end position="298"/>
    </location>
</feature>
<dbReference type="RefSeq" id="WP_004289367.1">
    <property type="nucleotide sequence ID" value="NZ_CP081898.1"/>
</dbReference>
<dbReference type="Proteomes" id="UP000436825">
    <property type="component" value="Unassembled WGS sequence"/>
</dbReference>
<evidence type="ECO:0008006" key="6">
    <source>
        <dbReference type="Google" id="ProtNLM"/>
    </source>
</evidence>
<gene>
    <name evidence="3" type="ORF">GAN75_09945</name>
    <name evidence="2" type="ORF">GAO51_18385</name>
</gene>
<proteinExistence type="predicted"/>